<gene>
    <name evidence="1" type="ORF">BO88DRAFT_344862</name>
</gene>
<dbReference type="Proteomes" id="UP000248405">
    <property type="component" value="Unassembled WGS sequence"/>
</dbReference>
<dbReference type="GO" id="GO:0071949">
    <property type="term" value="F:FAD binding"/>
    <property type="evidence" value="ECO:0007669"/>
    <property type="project" value="InterPro"/>
</dbReference>
<dbReference type="GO" id="GO:0050151">
    <property type="term" value="F:oleate hydratase activity"/>
    <property type="evidence" value="ECO:0007669"/>
    <property type="project" value="InterPro"/>
</dbReference>
<dbReference type="EMBL" id="KZ821631">
    <property type="protein sequence ID" value="PYH67117.1"/>
    <property type="molecule type" value="Genomic_DNA"/>
</dbReference>
<dbReference type="OrthoDB" id="545169at2759"/>
<dbReference type="RefSeq" id="XP_025560911.1">
    <property type="nucleotide sequence ID" value="XM_025703260.1"/>
</dbReference>
<organism evidence="1 2">
    <name type="scientific">Aspergillus vadensis (strain CBS 113365 / IMI 142717 / IBT 24658)</name>
    <dbReference type="NCBI Taxonomy" id="1448311"/>
    <lineage>
        <taxon>Eukaryota</taxon>
        <taxon>Fungi</taxon>
        <taxon>Dikarya</taxon>
        <taxon>Ascomycota</taxon>
        <taxon>Pezizomycotina</taxon>
        <taxon>Eurotiomycetes</taxon>
        <taxon>Eurotiomycetidae</taxon>
        <taxon>Eurotiales</taxon>
        <taxon>Aspergillaceae</taxon>
        <taxon>Aspergillus</taxon>
        <taxon>Aspergillus subgen. Circumdati</taxon>
    </lineage>
</organism>
<reference evidence="1" key="1">
    <citation type="submission" date="2016-12" db="EMBL/GenBank/DDBJ databases">
        <title>The genomes of Aspergillus section Nigri reveals drivers in fungal speciation.</title>
        <authorList>
            <consortium name="DOE Joint Genome Institute"/>
            <person name="Vesth T.C."/>
            <person name="Nybo J."/>
            <person name="Theobald S."/>
            <person name="Brandl J."/>
            <person name="Frisvad J.C."/>
            <person name="Nielsen K.F."/>
            <person name="Lyhne E.K."/>
            <person name="Kogle M.E."/>
            <person name="Kuo A."/>
            <person name="Riley R."/>
            <person name="Clum A."/>
            <person name="Nolan M."/>
            <person name="Lipzen A."/>
            <person name="Salamov A."/>
            <person name="Henrissat B."/>
            <person name="Wiebenga A."/>
            <person name="De Vries R.P."/>
            <person name="Grigoriev I.V."/>
            <person name="Mortensen U.H."/>
            <person name="Andersen M.R."/>
            <person name="Baker S.E."/>
        </authorList>
    </citation>
    <scope>NUCLEOTIDE SEQUENCE [LARGE SCALE GENOMIC DNA]</scope>
    <source>
        <strain evidence="1">CBS 113365</strain>
    </source>
</reference>
<dbReference type="PANTHER" id="PTHR37417:SF2">
    <property type="entry name" value="67 KDA MYOSIN-CROSS-REACTIVE ANTIGEN FAMILY PROTEIN (AFU_ORTHOLOGUE AFUA_5G09970)"/>
    <property type="match status" value="1"/>
</dbReference>
<evidence type="ECO:0000313" key="2">
    <source>
        <dbReference type="Proteomes" id="UP000248405"/>
    </source>
</evidence>
<sequence length="517" mass="57321">MAVRQRQLRKPQHQRAHAWILGNSMASLASAVHLIQETSIPASHVNVVESRTSATDGLSTTGNATIGYDYRAACLPIFCDGCTEDLLSIIPSTSGPGKTLLDNLKCTPREIAPTRVIIKRGHKEQVCNARGLRMGWKVRIKLALFLRHSEGALGRKTIRDCLDNEFFKSAFWAVWASTFGFSPWHSAVEFRRCLRSFLHEILQSSTDPAALNCCTYNAHEDIIMPMTRFLQSQGADLKFNSKTTLITMGNDTGCQREGIEKTVTIGPHDVVIATLGSAISGSSSGTSTDPPPQELLPAVDYFDENWSLWLGLFPNLGDPYSFCTRVTESRAECFTITSRQCDFFAKLTQENPEKIVSIVLPGSEWSISLFRPHCKTINGSSGDERIIWGHASSPGREGNYVKKPMLDCGGMEILAELLQHFHAYSEDSLSHFTLIPRVAPRLAAPLLARNYKDRPKVVGNEAENLAVVGQFVEIPDETAATMDYSVRSAQLAVYRLMGLRKEPRTTRKASASDILRW</sequence>
<keyword evidence="2" id="KW-1185">Reference proteome</keyword>
<dbReference type="Gene3D" id="3.50.50.60">
    <property type="entry name" value="FAD/NAD(P)-binding domain"/>
    <property type="match status" value="3"/>
</dbReference>
<dbReference type="GeneID" id="37207852"/>
<dbReference type="InterPro" id="IPR036188">
    <property type="entry name" value="FAD/NAD-bd_sf"/>
</dbReference>
<evidence type="ECO:0000313" key="1">
    <source>
        <dbReference type="EMBL" id="PYH67117.1"/>
    </source>
</evidence>
<proteinExistence type="predicted"/>
<name>A0A319B312_ASPVC</name>
<dbReference type="Pfam" id="PF06100">
    <property type="entry name" value="MCRA"/>
    <property type="match status" value="1"/>
</dbReference>
<dbReference type="PANTHER" id="PTHR37417">
    <property type="entry name" value="67 KDA MYOSIN-CROSS-REACTIVE ANTIGEN FAMILY PROTEIN (AFU_ORTHOLOGUE AFUA_5G09970)"/>
    <property type="match status" value="1"/>
</dbReference>
<accession>A0A319B312</accession>
<dbReference type="GO" id="GO:0006631">
    <property type="term" value="P:fatty acid metabolic process"/>
    <property type="evidence" value="ECO:0007669"/>
    <property type="project" value="InterPro"/>
</dbReference>
<dbReference type="InterPro" id="IPR010354">
    <property type="entry name" value="Oleate_hydratase"/>
</dbReference>
<protein>
    <submittedName>
        <fullName evidence="1">67 kDa myosin-cross-reactive antigen like protein</fullName>
    </submittedName>
</protein>
<dbReference type="AlphaFoldDB" id="A0A319B312"/>